<name>G8H9D5_9VIRU</name>
<evidence type="ECO:0000313" key="2">
    <source>
        <dbReference type="Proteomes" id="UP000202932"/>
    </source>
</evidence>
<keyword evidence="2" id="KW-1185">Reference proteome</keyword>
<reference evidence="1 2" key="1">
    <citation type="journal article" date="2012" name="Arch. Virol.">
        <title>Detection and characterisation of two novel vitiviruses infecting Actinidia.</title>
        <authorList>
            <person name="Blouin A.G."/>
            <person name="Chavan R.R."/>
            <person name="Pearson M.N."/>
            <person name="Macdiarmid R.M."/>
            <person name="Cohen D."/>
        </authorList>
    </citation>
    <scope>NUCLEOTIDE SEQUENCE [LARGE SCALE GENOMIC DNA]</scope>
    <source>
        <strain evidence="1">TP7-93B</strain>
    </source>
</reference>
<dbReference type="Proteomes" id="UP000202932">
    <property type="component" value="Segment"/>
</dbReference>
<dbReference type="KEGG" id="vg:11378338"/>
<protein>
    <submittedName>
        <fullName evidence="1">Uncharacterized protein</fullName>
    </submittedName>
</protein>
<dbReference type="EMBL" id="JN427015">
    <property type="protein sequence ID" value="AET36891.1"/>
    <property type="molecule type" value="Genomic_RNA"/>
</dbReference>
<accession>G8H9D5</accession>
<sequence>MERSLSSELETKGVSKAQQKQKIELEVLSFLRGDEAVRVPRTPENEESILHLVRLARSRGFINLKHFDKIRASTEPSRLKYAAKHIELVALRLGHNISDLIAEYSRPTPLSYIIGPPPGPIKEILTVPEFFKYLTEHLSEPPEEEYEIERKVYDRVDISFPGNLLCVYTRDINNQTTEQLLERKQGIEKVLNEFNLSRLLVYDLFINSAACDRKEHQNIRRTKGGGWEIRR</sequence>
<dbReference type="GeneID" id="11378338"/>
<organism evidence="1 2">
    <name type="scientific">actinidia virus B</name>
    <dbReference type="NCBI Taxonomy" id="3240218"/>
    <lineage>
        <taxon>Viruses</taxon>
        <taxon>Riboviria</taxon>
        <taxon>Orthornavirae</taxon>
        <taxon>Kitrinoviricota</taxon>
        <taxon>Alsuviricetes</taxon>
        <taxon>Tymovirales</taxon>
        <taxon>Betaflexiviridae</taxon>
        <taxon>Trivirinae</taxon>
        <taxon>Vitivirus</taxon>
        <taxon>Vitivirus betactinidiae</taxon>
    </lineage>
</organism>
<dbReference type="RefSeq" id="YP_004935359.1">
    <property type="nucleotide sequence ID" value="NC_016404.1"/>
</dbReference>
<gene>
    <name evidence="1" type="primary">ORF2</name>
</gene>
<evidence type="ECO:0000313" key="1">
    <source>
        <dbReference type="EMBL" id="AET36891.1"/>
    </source>
</evidence>
<proteinExistence type="predicted"/>